<evidence type="ECO:0000313" key="3">
    <source>
        <dbReference type="EMBL" id="GGB47508.1"/>
    </source>
</evidence>
<dbReference type="Pfam" id="PF08666">
    <property type="entry name" value="SAF"/>
    <property type="match status" value="1"/>
</dbReference>
<evidence type="ECO:0000256" key="1">
    <source>
        <dbReference type="SAM" id="MobiDB-lite"/>
    </source>
</evidence>
<dbReference type="Proteomes" id="UP000636793">
    <property type="component" value="Unassembled WGS sequence"/>
</dbReference>
<dbReference type="InterPro" id="IPR031571">
    <property type="entry name" value="RcpC_dom"/>
</dbReference>
<name>A0A916TJH8_9MICO</name>
<accession>A0A916TJH8</accession>
<feature type="region of interest" description="Disordered" evidence="1">
    <location>
        <begin position="216"/>
        <end position="244"/>
    </location>
</feature>
<reference evidence="3" key="1">
    <citation type="journal article" date="2014" name="Int. J. Syst. Evol. Microbiol.">
        <title>Complete genome sequence of Corynebacterium casei LMG S-19264T (=DSM 44701T), isolated from a smear-ripened cheese.</title>
        <authorList>
            <consortium name="US DOE Joint Genome Institute (JGI-PGF)"/>
            <person name="Walter F."/>
            <person name="Albersmeier A."/>
            <person name="Kalinowski J."/>
            <person name="Ruckert C."/>
        </authorList>
    </citation>
    <scope>NUCLEOTIDE SEQUENCE</scope>
    <source>
        <strain evidence="3">CGMCC 1.15085</strain>
    </source>
</reference>
<keyword evidence="4" id="KW-1185">Reference proteome</keyword>
<protein>
    <recommendedName>
        <fullName evidence="2">SAF domain-containing protein</fullName>
    </recommendedName>
</protein>
<dbReference type="RefSeq" id="WP_188839163.1">
    <property type="nucleotide sequence ID" value="NZ_BMHI01000008.1"/>
</dbReference>
<dbReference type="AlphaFoldDB" id="A0A916TJH8"/>
<evidence type="ECO:0000259" key="2">
    <source>
        <dbReference type="SMART" id="SM00858"/>
    </source>
</evidence>
<comment type="caution">
    <text evidence="3">The sequence shown here is derived from an EMBL/GenBank/DDBJ whole genome shotgun (WGS) entry which is preliminary data.</text>
</comment>
<reference evidence="3" key="2">
    <citation type="submission" date="2020-09" db="EMBL/GenBank/DDBJ databases">
        <authorList>
            <person name="Sun Q."/>
            <person name="Zhou Y."/>
        </authorList>
    </citation>
    <scope>NUCLEOTIDE SEQUENCE</scope>
    <source>
        <strain evidence="3">CGMCC 1.15085</strain>
    </source>
</reference>
<dbReference type="SMART" id="SM00858">
    <property type="entry name" value="SAF"/>
    <property type="match status" value="1"/>
</dbReference>
<organism evidence="3 4">
    <name type="scientific">Flexivirga endophytica</name>
    <dbReference type="NCBI Taxonomy" id="1849103"/>
    <lineage>
        <taxon>Bacteria</taxon>
        <taxon>Bacillati</taxon>
        <taxon>Actinomycetota</taxon>
        <taxon>Actinomycetes</taxon>
        <taxon>Micrococcales</taxon>
        <taxon>Dermacoccaceae</taxon>
        <taxon>Flexivirga</taxon>
    </lineage>
</organism>
<dbReference type="EMBL" id="BMHI01000008">
    <property type="protein sequence ID" value="GGB47508.1"/>
    <property type="molecule type" value="Genomic_DNA"/>
</dbReference>
<gene>
    <name evidence="3" type="ORF">GCM10011492_43370</name>
</gene>
<sequence>MNPRQRRGMVLIIIAVLGAIGVFAGVSSYVSNVNTQVGSKVTVLALKKSRSAFAVIRQSDLKTVEVPKRWVGARSITDPSEVVGHKLAVSVSAGATLTSDLLVAPTDQTQHQRFITIKVDSVTGGANNLRAGDSVDAYAVYSDVEGLPKQVRVLVHDVRVISVSSPQSEQGSSNSKGSGNSPANYIAVTLALTAEDSMAVTYASAFAADLRVVKLPPVSHQDPKKDDPYDATKLGGKAVPEGSK</sequence>
<feature type="domain" description="SAF" evidence="2">
    <location>
        <begin position="41"/>
        <end position="103"/>
    </location>
</feature>
<proteinExistence type="predicted"/>
<dbReference type="InterPro" id="IPR017592">
    <property type="entry name" value="Pilus_assmbl_Flp-typ_CpaB"/>
</dbReference>
<dbReference type="CDD" id="cd11614">
    <property type="entry name" value="SAF_CpaB_FlgA_like"/>
    <property type="match status" value="1"/>
</dbReference>
<dbReference type="Pfam" id="PF16976">
    <property type="entry name" value="RcpC"/>
    <property type="match status" value="1"/>
</dbReference>
<evidence type="ECO:0000313" key="4">
    <source>
        <dbReference type="Proteomes" id="UP000636793"/>
    </source>
</evidence>
<dbReference type="NCBIfam" id="TIGR03177">
    <property type="entry name" value="pilus_cpaB"/>
    <property type="match status" value="1"/>
</dbReference>
<dbReference type="InterPro" id="IPR013974">
    <property type="entry name" value="SAF"/>
</dbReference>
<feature type="compositionally biased region" description="Basic and acidic residues" evidence="1">
    <location>
        <begin position="221"/>
        <end position="230"/>
    </location>
</feature>